<proteinExistence type="predicted"/>
<name>A0ABD5BBK3_ELIMR</name>
<evidence type="ECO:0000256" key="2">
    <source>
        <dbReference type="ARBA" id="ARBA00022679"/>
    </source>
</evidence>
<dbReference type="Proteomes" id="UP001239265">
    <property type="component" value="Unassembled WGS sequence"/>
</dbReference>
<dbReference type="EMBL" id="JAUCQJ010000006">
    <property type="protein sequence ID" value="MDQ8750862.1"/>
    <property type="molecule type" value="Genomic_DNA"/>
</dbReference>
<evidence type="ECO:0000313" key="4">
    <source>
        <dbReference type="EMBL" id="MDQ8750862.1"/>
    </source>
</evidence>
<dbReference type="GO" id="GO:0016758">
    <property type="term" value="F:hexosyltransferase activity"/>
    <property type="evidence" value="ECO:0007669"/>
    <property type="project" value="UniProtKB-ARBA"/>
</dbReference>
<keyword evidence="2 4" id="KW-0808">Transferase</keyword>
<dbReference type="RefSeq" id="WP_161583444.1">
    <property type="nucleotide sequence ID" value="NZ_CP040516.1"/>
</dbReference>
<feature type="domain" description="Glycosyltransferase 2-like" evidence="3">
    <location>
        <begin position="7"/>
        <end position="117"/>
    </location>
</feature>
<comment type="caution">
    <text evidence="4">The sequence shown here is derived from an EMBL/GenBank/DDBJ whole genome shotgun (WGS) entry which is preliminary data.</text>
</comment>
<gene>
    <name evidence="4" type="ORF">QT385_19540</name>
</gene>
<evidence type="ECO:0000256" key="1">
    <source>
        <dbReference type="ARBA" id="ARBA00022676"/>
    </source>
</evidence>
<dbReference type="EC" id="2.4.-.-" evidence="4"/>
<sequence>MSNPLISVIVPVYKVEEFIHECVDSIIAQSFNNLEIILVNDGSPDRSGEICDEYAQKDKRIKVIHKANGGLSDARNMGLSVATGEFISFVDSDDIIDPDFIQILYANIGDADLSFCLFKEFSDNEIITYNPVEIKSLDIISSQRMLSELLQYHYPASVIACSKLYKSSLWNNVRFPKAKVHEDEFVIHEILDQCDFISFVEAELYYYRKREESIMSSASKEKAMLNKLEAFSLRRKYFLEKKMTKAVYEINGEILYRCLMQAVKNDNPYWKEMGIRTILIKNSLPIHAKLLLLMKKVNYNFYTMLQKRRNDFG</sequence>
<dbReference type="AlphaFoldDB" id="A0ABD5BBK3"/>
<protein>
    <submittedName>
        <fullName evidence="4">Glycosyltransferase</fullName>
        <ecNumber evidence="4">2.4.-.-</ecNumber>
    </submittedName>
</protein>
<dbReference type="Pfam" id="PF00535">
    <property type="entry name" value="Glycos_transf_2"/>
    <property type="match status" value="1"/>
</dbReference>
<dbReference type="Gene3D" id="3.90.550.10">
    <property type="entry name" value="Spore Coat Polysaccharide Biosynthesis Protein SpsA, Chain A"/>
    <property type="match status" value="1"/>
</dbReference>
<evidence type="ECO:0000313" key="5">
    <source>
        <dbReference type="Proteomes" id="UP001239265"/>
    </source>
</evidence>
<accession>A0ABD5BBK3</accession>
<dbReference type="SUPFAM" id="SSF53448">
    <property type="entry name" value="Nucleotide-diphospho-sugar transferases"/>
    <property type="match status" value="1"/>
</dbReference>
<dbReference type="InterPro" id="IPR029044">
    <property type="entry name" value="Nucleotide-diphossugar_trans"/>
</dbReference>
<organism evidence="4 5">
    <name type="scientific">Elizabethkingia miricola</name>
    <name type="common">Chryseobacterium miricola</name>
    <dbReference type="NCBI Taxonomy" id="172045"/>
    <lineage>
        <taxon>Bacteria</taxon>
        <taxon>Pseudomonadati</taxon>
        <taxon>Bacteroidota</taxon>
        <taxon>Flavobacteriia</taxon>
        <taxon>Flavobacteriales</taxon>
        <taxon>Weeksellaceae</taxon>
        <taxon>Elizabethkingia</taxon>
    </lineage>
</organism>
<dbReference type="PANTHER" id="PTHR22916:SF51">
    <property type="entry name" value="GLYCOSYLTRANSFERASE EPSH-RELATED"/>
    <property type="match status" value="1"/>
</dbReference>
<reference evidence="4 5" key="1">
    <citation type="submission" date="2023-06" db="EMBL/GenBank/DDBJ databases">
        <title>Nosocomial Elizabethkingia miricola genome.</title>
        <authorList>
            <person name="Morgado S."/>
            <person name="Fonseca E."/>
            <person name="Freitas F."/>
            <person name="Vicente A.C."/>
        </authorList>
    </citation>
    <scope>NUCLEOTIDE SEQUENCE [LARGE SCALE GENOMIC DNA]</scope>
    <source>
        <strain evidence="4 5">EM15</strain>
    </source>
</reference>
<dbReference type="CDD" id="cd00761">
    <property type="entry name" value="Glyco_tranf_GTA_type"/>
    <property type="match status" value="1"/>
</dbReference>
<keyword evidence="1 4" id="KW-0328">Glycosyltransferase</keyword>
<evidence type="ECO:0000259" key="3">
    <source>
        <dbReference type="Pfam" id="PF00535"/>
    </source>
</evidence>
<dbReference type="InterPro" id="IPR001173">
    <property type="entry name" value="Glyco_trans_2-like"/>
</dbReference>
<dbReference type="PANTHER" id="PTHR22916">
    <property type="entry name" value="GLYCOSYLTRANSFERASE"/>
    <property type="match status" value="1"/>
</dbReference>